<dbReference type="CDD" id="cd02224">
    <property type="entry name" value="cupin_SPO2919-like"/>
    <property type="match status" value="1"/>
</dbReference>
<dbReference type="RefSeq" id="WP_222988269.1">
    <property type="nucleotide sequence ID" value="NZ_JAINVV010000001.1"/>
</dbReference>
<dbReference type="EMBL" id="JAINVV010000001">
    <property type="protein sequence ID" value="MBY8821189.1"/>
    <property type="molecule type" value="Genomic_DNA"/>
</dbReference>
<dbReference type="Gene3D" id="2.60.120.10">
    <property type="entry name" value="Jelly Rolls"/>
    <property type="match status" value="1"/>
</dbReference>
<dbReference type="PANTHER" id="PTHR35848:SF9">
    <property type="entry name" value="SLL1358 PROTEIN"/>
    <property type="match status" value="1"/>
</dbReference>
<gene>
    <name evidence="4" type="ORF">K7G82_02735</name>
</gene>
<evidence type="ECO:0000259" key="3">
    <source>
        <dbReference type="Pfam" id="PF07883"/>
    </source>
</evidence>
<proteinExistence type="predicted"/>
<dbReference type="InterPro" id="IPR011051">
    <property type="entry name" value="RmlC_Cupin_sf"/>
</dbReference>
<evidence type="ECO:0000313" key="5">
    <source>
        <dbReference type="Proteomes" id="UP000706039"/>
    </source>
</evidence>
<sequence length="158" mass="17131">MTGQPRRSAWIATEAPARTGSNYPPEFATRVAGRSKRPLGDLFGLTNLGVNLVTLAPGSQSSARHRHCVQDEFIYLLWGELILVDDSGEVALVAGMCAGFPHGGTAHHLINRSDAPAVYLEIGDRLPGDSADFPDDDLVARHTPDGWRYLHKSGEPYP</sequence>
<reference evidence="4 5" key="1">
    <citation type="submission" date="2021-08" db="EMBL/GenBank/DDBJ databases">
        <authorList>
            <person name="Tuo L."/>
        </authorList>
    </citation>
    <scope>NUCLEOTIDE SEQUENCE [LARGE SCALE GENOMIC DNA]</scope>
    <source>
        <strain evidence="4 5">JCM 31229</strain>
    </source>
</reference>
<name>A0ABS7PMB0_9SPHN</name>
<evidence type="ECO:0000313" key="4">
    <source>
        <dbReference type="EMBL" id="MBY8821189.1"/>
    </source>
</evidence>
<evidence type="ECO:0000256" key="2">
    <source>
        <dbReference type="SAM" id="MobiDB-lite"/>
    </source>
</evidence>
<keyword evidence="5" id="KW-1185">Reference proteome</keyword>
<feature type="domain" description="Cupin type-2" evidence="3">
    <location>
        <begin position="52"/>
        <end position="122"/>
    </location>
</feature>
<feature type="region of interest" description="Disordered" evidence="2">
    <location>
        <begin position="1"/>
        <end position="23"/>
    </location>
</feature>
<dbReference type="InterPro" id="IPR051610">
    <property type="entry name" value="GPI/OXD"/>
</dbReference>
<dbReference type="Proteomes" id="UP000706039">
    <property type="component" value="Unassembled WGS sequence"/>
</dbReference>
<dbReference type="PANTHER" id="PTHR35848">
    <property type="entry name" value="OXALATE-BINDING PROTEIN"/>
    <property type="match status" value="1"/>
</dbReference>
<keyword evidence="1" id="KW-0479">Metal-binding</keyword>
<dbReference type="Pfam" id="PF07883">
    <property type="entry name" value="Cupin_2"/>
    <property type="match status" value="1"/>
</dbReference>
<dbReference type="InterPro" id="IPR014710">
    <property type="entry name" value="RmlC-like_jellyroll"/>
</dbReference>
<organism evidence="4 5">
    <name type="scientific">Sphingomonas colocasiae</name>
    <dbReference type="NCBI Taxonomy" id="1848973"/>
    <lineage>
        <taxon>Bacteria</taxon>
        <taxon>Pseudomonadati</taxon>
        <taxon>Pseudomonadota</taxon>
        <taxon>Alphaproteobacteria</taxon>
        <taxon>Sphingomonadales</taxon>
        <taxon>Sphingomonadaceae</taxon>
        <taxon>Sphingomonas</taxon>
    </lineage>
</organism>
<dbReference type="InterPro" id="IPR013096">
    <property type="entry name" value="Cupin_2"/>
</dbReference>
<accession>A0ABS7PMB0</accession>
<comment type="caution">
    <text evidence="4">The sequence shown here is derived from an EMBL/GenBank/DDBJ whole genome shotgun (WGS) entry which is preliminary data.</text>
</comment>
<evidence type="ECO:0000256" key="1">
    <source>
        <dbReference type="ARBA" id="ARBA00022723"/>
    </source>
</evidence>
<protein>
    <submittedName>
        <fullName evidence="4">Cupin domain-containing protein</fullName>
    </submittedName>
</protein>
<dbReference type="SUPFAM" id="SSF51182">
    <property type="entry name" value="RmlC-like cupins"/>
    <property type="match status" value="1"/>
</dbReference>